<sequence>MVYLLNGTILNSPWLSIYSRYSDPTIASGFADSPPSPRSIVENWRVEVGVWSEEKTEEEEGIDYEEQRLLINLGEELLNNLREFDREECRSAARSLLQRMTAMTEEVEKRKYRNKVLPNAVAGPSSPTSMRRHRSLHEKRATYQKETSEHRVTFVDSIRPASPIYCFVSELNFSKISSQLFNNPSSRKSALLIQALRQQITVTSSKEYANRAIAIFAEKDVLCLKSRKQSLIAMILMGTENGFEVKEQLCRFVNAIASFKAGRNYLLAVGGGKEMLIQLQSTLKARRIHGPAQDHAVAAIEKLSVRPSVCRELLSLGFFDWLLPTIDTGRLSPYGAEFCAALLLNLTLSTNSPALLARHADQMLSAMASLLRMKNTGVCPFINGALYAAFAFGRIRARARETKFEVHLQSKLERADCAMDQLHIPFLLKQMRGETEMVRVPSSNGENEEDTGLDHCESEIESTDQLRPIGAELAGARLLLAKEKKKDAEDEERERSGGLPGTVQPRMRSKVRRANTKIGMSRPMSRSEPRRVNSAASQATFTVEPEARKPLTQPVALSQLAIALKTATEKEKENVDEPIEAKESKPTGRATARRTGKETQRGLDPSSPTKDDTKSLNNSKGSKELTTLLSSSPSKSGRVLQKANSIAKGPSEERRSDEKKVEEKKVEERKEEKPLRSSRRVPVPLKVMMKEEEKKEMNSSPPYFPPVPIDLLGEMATPVTGNVPNRIPALISRVIAHAPITAPELFPPNWFGGVV</sequence>
<dbReference type="GO" id="GO:0097542">
    <property type="term" value="C:ciliary tip"/>
    <property type="evidence" value="ECO:0000318"/>
    <property type="project" value="GO_Central"/>
</dbReference>
<feature type="compositionally biased region" description="Basic and acidic residues" evidence="1">
    <location>
        <begin position="568"/>
        <end position="586"/>
    </location>
</feature>
<feature type="compositionally biased region" description="Basic and acidic residues" evidence="1">
    <location>
        <begin position="650"/>
        <end position="675"/>
    </location>
</feature>
<dbReference type="PANTHER" id="PTHR14881">
    <property type="entry name" value="LISH DOMAIN-CONTAINING PROTEIN ARMC9"/>
    <property type="match status" value="1"/>
</dbReference>
<feature type="compositionally biased region" description="Low complexity" evidence="1">
    <location>
        <begin position="624"/>
        <end position="637"/>
    </location>
</feature>
<name>A0A2A6B3P5_PRIPA</name>
<dbReference type="InterPro" id="IPR016024">
    <property type="entry name" value="ARM-type_fold"/>
</dbReference>
<evidence type="ECO:0000313" key="3">
    <source>
        <dbReference type="Proteomes" id="UP000005239"/>
    </source>
</evidence>
<evidence type="ECO:0000256" key="1">
    <source>
        <dbReference type="SAM" id="MobiDB-lite"/>
    </source>
</evidence>
<organism evidence="2 3">
    <name type="scientific">Pristionchus pacificus</name>
    <name type="common">Parasitic nematode worm</name>
    <dbReference type="NCBI Taxonomy" id="54126"/>
    <lineage>
        <taxon>Eukaryota</taxon>
        <taxon>Metazoa</taxon>
        <taxon>Ecdysozoa</taxon>
        <taxon>Nematoda</taxon>
        <taxon>Chromadorea</taxon>
        <taxon>Rhabditida</taxon>
        <taxon>Rhabditina</taxon>
        <taxon>Diplogasteromorpha</taxon>
        <taxon>Diplogasteroidea</taxon>
        <taxon>Neodiplogasteridae</taxon>
        <taxon>Pristionchus</taxon>
    </lineage>
</organism>
<dbReference type="SUPFAM" id="SSF48371">
    <property type="entry name" value="ARM repeat"/>
    <property type="match status" value="1"/>
</dbReference>
<keyword evidence="3" id="KW-1185">Reference proteome</keyword>
<protein>
    <submittedName>
        <fullName evidence="2">Uncharacterized protein</fullName>
    </submittedName>
</protein>
<proteinExistence type="predicted"/>
<dbReference type="InterPro" id="IPR040369">
    <property type="entry name" value="ARMC9"/>
</dbReference>
<reference evidence="3" key="1">
    <citation type="journal article" date="2008" name="Nat. Genet.">
        <title>The Pristionchus pacificus genome provides a unique perspective on nematode lifestyle and parasitism.</title>
        <authorList>
            <person name="Dieterich C."/>
            <person name="Clifton S.W."/>
            <person name="Schuster L.N."/>
            <person name="Chinwalla A."/>
            <person name="Delehaunty K."/>
            <person name="Dinkelacker I."/>
            <person name="Fulton L."/>
            <person name="Fulton R."/>
            <person name="Godfrey J."/>
            <person name="Minx P."/>
            <person name="Mitreva M."/>
            <person name="Roeseler W."/>
            <person name="Tian H."/>
            <person name="Witte H."/>
            <person name="Yang S.P."/>
            <person name="Wilson R.K."/>
            <person name="Sommer R.J."/>
        </authorList>
    </citation>
    <scope>NUCLEOTIDE SEQUENCE [LARGE SCALE GENOMIC DNA]</scope>
    <source>
        <strain evidence="3">PS312</strain>
    </source>
</reference>
<reference evidence="2" key="2">
    <citation type="submission" date="2022-06" db="UniProtKB">
        <authorList>
            <consortium name="EnsemblMetazoa"/>
        </authorList>
    </citation>
    <scope>IDENTIFICATION</scope>
    <source>
        <strain evidence="2">PS312</strain>
    </source>
</reference>
<dbReference type="InterPro" id="IPR048959">
    <property type="entry name" value="ARMC9_ARM_dom"/>
</dbReference>
<dbReference type="GO" id="GO:0036064">
    <property type="term" value="C:ciliary basal body"/>
    <property type="evidence" value="ECO:0000318"/>
    <property type="project" value="GO_Central"/>
</dbReference>
<dbReference type="GO" id="GO:0060271">
    <property type="term" value="P:cilium assembly"/>
    <property type="evidence" value="ECO:0000318"/>
    <property type="project" value="GO_Central"/>
</dbReference>
<dbReference type="AlphaFoldDB" id="A0A2A6B3P5"/>
<dbReference type="OrthoDB" id="193023at2759"/>
<accession>A0A2A6B3P5</accession>
<gene>
    <name evidence="2" type="primary">WBGene00112943</name>
</gene>
<dbReference type="EnsemblMetazoa" id="PPA23389.1">
    <property type="protein sequence ID" value="PPA23389.1"/>
    <property type="gene ID" value="WBGene00112943"/>
</dbReference>
<evidence type="ECO:0000313" key="2">
    <source>
        <dbReference type="EnsemblMetazoa" id="PPA23389.1"/>
    </source>
</evidence>
<feature type="region of interest" description="Disordered" evidence="1">
    <location>
        <begin position="568"/>
        <end position="684"/>
    </location>
</feature>
<dbReference type="PANTHER" id="PTHR14881:SF4">
    <property type="entry name" value="LISH DOMAIN-CONTAINING PROTEIN ARMC9"/>
    <property type="match status" value="1"/>
</dbReference>
<feature type="compositionally biased region" description="Basic and acidic residues" evidence="1">
    <location>
        <begin position="484"/>
        <end position="496"/>
    </location>
</feature>
<dbReference type="Proteomes" id="UP000005239">
    <property type="component" value="Unassembled WGS sequence"/>
</dbReference>
<dbReference type="GO" id="GO:0005814">
    <property type="term" value="C:centriole"/>
    <property type="evidence" value="ECO:0000318"/>
    <property type="project" value="GO_Central"/>
</dbReference>
<accession>A0A8R1UGI0</accession>
<dbReference type="Pfam" id="PF21050">
    <property type="entry name" value="ARMC9_ARM"/>
    <property type="match status" value="1"/>
</dbReference>
<feature type="region of interest" description="Disordered" evidence="1">
    <location>
        <begin position="484"/>
        <end position="547"/>
    </location>
</feature>